<evidence type="ECO:0000313" key="3">
    <source>
        <dbReference type="Proteomes" id="UP000675664"/>
    </source>
</evidence>
<comment type="similarity">
    <text evidence="1">Belongs to the EutP/PduV family.</text>
</comment>
<name>A0A8J8B511_9FIRM</name>
<protein>
    <submittedName>
        <fullName evidence="2">Ethanolamine utilization protein EutP</fullName>
    </submittedName>
</protein>
<dbReference type="GO" id="GO:0005524">
    <property type="term" value="F:ATP binding"/>
    <property type="evidence" value="ECO:0007669"/>
    <property type="project" value="UniProtKB-UniRule"/>
</dbReference>
<dbReference type="Proteomes" id="UP000675664">
    <property type="component" value="Unassembled WGS sequence"/>
</dbReference>
<organism evidence="2 3">
    <name type="scientific">Sinanaerobacter chloroacetimidivorans</name>
    <dbReference type="NCBI Taxonomy" id="2818044"/>
    <lineage>
        <taxon>Bacteria</taxon>
        <taxon>Bacillati</taxon>
        <taxon>Bacillota</taxon>
        <taxon>Clostridia</taxon>
        <taxon>Peptostreptococcales</taxon>
        <taxon>Anaerovoracaceae</taxon>
        <taxon>Sinanaerobacter</taxon>
    </lineage>
</organism>
<dbReference type="Pfam" id="PF10662">
    <property type="entry name" value="PduV-EutP"/>
    <property type="match status" value="1"/>
</dbReference>
<dbReference type="InterPro" id="IPR012381">
    <property type="entry name" value="EutP_PduV"/>
</dbReference>
<dbReference type="PANTHER" id="PTHR40453">
    <property type="entry name" value="PROTEIN YOEF"/>
    <property type="match status" value="1"/>
</dbReference>
<dbReference type="CDD" id="cd00882">
    <property type="entry name" value="Ras_like_GTPase"/>
    <property type="match status" value="1"/>
</dbReference>
<dbReference type="GO" id="GO:0006576">
    <property type="term" value="P:biogenic amine metabolic process"/>
    <property type="evidence" value="ECO:0007669"/>
    <property type="project" value="InterPro"/>
</dbReference>
<evidence type="ECO:0000313" key="2">
    <source>
        <dbReference type="EMBL" id="MBR0599890.1"/>
    </source>
</evidence>
<comment type="caution">
    <text evidence="2">The sequence shown here is derived from an EMBL/GenBank/DDBJ whole genome shotgun (WGS) entry which is preliminary data.</text>
</comment>
<reference evidence="2" key="1">
    <citation type="submission" date="2021-04" db="EMBL/GenBank/DDBJ databases">
        <title>Sinoanaerobacter chloroacetimidivorans sp. nov., an obligate anaerobic bacterium isolated from anaerobic sludge.</title>
        <authorList>
            <person name="Bao Y."/>
        </authorList>
    </citation>
    <scope>NUCLEOTIDE SEQUENCE</scope>
    <source>
        <strain evidence="2">BAD-6</strain>
    </source>
</reference>
<proteinExistence type="inferred from homology"/>
<evidence type="ECO:0000256" key="1">
    <source>
        <dbReference type="PIRNR" id="PIRNR036409"/>
    </source>
</evidence>
<sequence>MMLIGSSRTGKTSLANWLNSENIEVLKSQTINYGTHTIDTPGEYLESPLMHRYIIAASQDADMILFVQSFDQTGFSFPPNFAGAFNCRKVGVITKADLEEKRNDLELLYRNFKEIGLEGPYFVTSSKTGKGIEELKNCLSISNA</sequence>
<dbReference type="Gene3D" id="3.40.50.300">
    <property type="entry name" value="P-loop containing nucleotide triphosphate hydrolases"/>
    <property type="match status" value="1"/>
</dbReference>
<dbReference type="PIRSF" id="PIRSF036409">
    <property type="entry name" value="EutP_PduV"/>
    <property type="match status" value="1"/>
</dbReference>
<keyword evidence="3" id="KW-1185">Reference proteome</keyword>
<accession>A0A8J8B511</accession>
<gene>
    <name evidence="2" type="ORF">KCX82_18560</name>
</gene>
<dbReference type="SUPFAM" id="SSF52540">
    <property type="entry name" value="P-loop containing nucleoside triphosphate hydrolases"/>
    <property type="match status" value="1"/>
</dbReference>
<dbReference type="EMBL" id="JAGSND010000018">
    <property type="protein sequence ID" value="MBR0599890.1"/>
    <property type="molecule type" value="Genomic_DNA"/>
</dbReference>
<dbReference type="InterPro" id="IPR027417">
    <property type="entry name" value="P-loop_NTPase"/>
</dbReference>
<dbReference type="AlphaFoldDB" id="A0A8J8B511"/>
<dbReference type="PANTHER" id="PTHR40453:SF1">
    <property type="entry name" value="PROTEIN YOEF"/>
    <property type="match status" value="1"/>
</dbReference>
<keyword evidence="1" id="KW-0547">Nucleotide-binding</keyword>
<reference evidence="2" key="2">
    <citation type="submission" date="2021-04" db="EMBL/GenBank/DDBJ databases">
        <authorList>
            <person name="Liu J."/>
        </authorList>
    </citation>
    <scope>NUCLEOTIDE SEQUENCE</scope>
    <source>
        <strain evidence="2">BAD-6</strain>
    </source>
</reference>